<accession>A0ABV9UVK3</accession>
<evidence type="ECO:0000313" key="2">
    <source>
        <dbReference type="Proteomes" id="UP001595834"/>
    </source>
</evidence>
<dbReference type="RefSeq" id="WP_344374183.1">
    <property type="nucleotide sequence ID" value="NZ_BAAASQ010000008.1"/>
</dbReference>
<dbReference type="Proteomes" id="UP001595834">
    <property type="component" value="Unassembled WGS sequence"/>
</dbReference>
<gene>
    <name evidence="1" type="ORF">ACFPFX_29620</name>
</gene>
<keyword evidence="2" id="KW-1185">Reference proteome</keyword>
<sequence>MTAEVHPYVTQVGELWREFYGPEPEARADDPGMIVDRATRKAWVLKTLTGALPATTRLYCGHLPSGLDAYLGSEHWHGRRARKGSLFPDATSTVTTFAAFLEETWLSAAEPWAARIVRYEFDILWGTPAKPTAAALERGLRLPDGAWAADCRYDVPDYALRLRETCADCPWPVAVQHTRPRGRPFATLTLRAGKGLRRIHLRDATCEALRPLWDEEADWPTGHEGVLAQAERRELVVPCAP</sequence>
<organism evidence="1 2">
    <name type="scientific">Streptomyces mauvecolor</name>
    <dbReference type="NCBI Taxonomy" id="58345"/>
    <lineage>
        <taxon>Bacteria</taxon>
        <taxon>Bacillati</taxon>
        <taxon>Actinomycetota</taxon>
        <taxon>Actinomycetes</taxon>
        <taxon>Kitasatosporales</taxon>
        <taxon>Streptomycetaceae</taxon>
        <taxon>Streptomyces</taxon>
    </lineage>
</organism>
<proteinExistence type="predicted"/>
<comment type="caution">
    <text evidence="1">The sequence shown here is derived from an EMBL/GenBank/DDBJ whole genome shotgun (WGS) entry which is preliminary data.</text>
</comment>
<dbReference type="EMBL" id="JBHSIZ010000036">
    <property type="protein sequence ID" value="MFC4960463.1"/>
    <property type="molecule type" value="Genomic_DNA"/>
</dbReference>
<evidence type="ECO:0000313" key="1">
    <source>
        <dbReference type="EMBL" id="MFC4960463.1"/>
    </source>
</evidence>
<reference evidence="2" key="1">
    <citation type="journal article" date="2019" name="Int. J. Syst. Evol. Microbiol.">
        <title>The Global Catalogue of Microorganisms (GCM) 10K type strain sequencing project: providing services to taxonomists for standard genome sequencing and annotation.</title>
        <authorList>
            <consortium name="The Broad Institute Genomics Platform"/>
            <consortium name="The Broad Institute Genome Sequencing Center for Infectious Disease"/>
            <person name="Wu L."/>
            <person name="Ma J."/>
        </authorList>
    </citation>
    <scope>NUCLEOTIDE SEQUENCE [LARGE SCALE GENOMIC DNA]</scope>
    <source>
        <strain evidence="2">CCM 7224</strain>
    </source>
</reference>
<protein>
    <submittedName>
        <fullName evidence="1">Uncharacterized protein</fullName>
    </submittedName>
</protein>
<name>A0ABV9UVK3_9ACTN</name>